<feature type="compositionally biased region" description="Polar residues" evidence="1">
    <location>
        <begin position="136"/>
        <end position="151"/>
    </location>
</feature>
<feature type="region of interest" description="Disordered" evidence="1">
    <location>
        <begin position="263"/>
        <end position="292"/>
    </location>
</feature>
<reference evidence="3" key="1">
    <citation type="submission" date="2015-11" db="EMBL/GenBank/DDBJ databases">
        <title>De novo transcriptome assembly of four potential Pierce s Disease insect vectors from Arizona vineyards.</title>
        <authorList>
            <person name="Tassone E.E."/>
        </authorList>
    </citation>
    <scope>NUCLEOTIDE SEQUENCE</scope>
</reference>
<dbReference type="InterPro" id="IPR036249">
    <property type="entry name" value="Thioredoxin-like_sf"/>
</dbReference>
<feature type="domain" description="Glutaredoxin" evidence="2">
    <location>
        <begin position="376"/>
        <end position="443"/>
    </location>
</feature>
<dbReference type="Pfam" id="PF00462">
    <property type="entry name" value="Glutaredoxin"/>
    <property type="match status" value="1"/>
</dbReference>
<dbReference type="PANTHER" id="PTHR46990:SF1">
    <property type="entry name" value="GLUTAREDOXIN DOMAIN-CONTAINING CYSTEINE-RICH PROTEIN 1"/>
    <property type="match status" value="1"/>
</dbReference>
<dbReference type="AlphaFoldDB" id="A0A1B6LVV0"/>
<evidence type="ECO:0000313" key="3">
    <source>
        <dbReference type="EMBL" id="JAT27765.1"/>
    </source>
</evidence>
<dbReference type="PROSITE" id="PS51354">
    <property type="entry name" value="GLUTAREDOXIN_2"/>
    <property type="match status" value="1"/>
</dbReference>
<evidence type="ECO:0000256" key="1">
    <source>
        <dbReference type="SAM" id="MobiDB-lite"/>
    </source>
</evidence>
<dbReference type="InterPro" id="IPR002109">
    <property type="entry name" value="Glutaredoxin"/>
</dbReference>
<dbReference type="SUPFAM" id="SSF52833">
    <property type="entry name" value="Thioredoxin-like"/>
    <property type="match status" value="1"/>
</dbReference>
<dbReference type="CDD" id="cd03031">
    <property type="entry name" value="GRX_GRX_like"/>
    <property type="match status" value="1"/>
</dbReference>
<dbReference type="PANTHER" id="PTHR46990">
    <property type="entry name" value="GLUTAREDOXIN DOMAIN-CONTAINING CYSTEINE-RICH PROTEIN 1"/>
    <property type="match status" value="1"/>
</dbReference>
<accession>A0A1B6LVV0</accession>
<dbReference type="InterPro" id="IPR042797">
    <property type="entry name" value="GRXCR1"/>
</dbReference>
<protein>
    <recommendedName>
        <fullName evidence="2">Glutaredoxin domain-containing protein</fullName>
    </recommendedName>
</protein>
<organism evidence="3">
    <name type="scientific">Graphocephala atropunctata</name>
    <dbReference type="NCBI Taxonomy" id="36148"/>
    <lineage>
        <taxon>Eukaryota</taxon>
        <taxon>Metazoa</taxon>
        <taxon>Ecdysozoa</taxon>
        <taxon>Arthropoda</taxon>
        <taxon>Hexapoda</taxon>
        <taxon>Insecta</taxon>
        <taxon>Pterygota</taxon>
        <taxon>Neoptera</taxon>
        <taxon>Paraneoptera</taxon>
        <taxon>Hemiptera</taxon>
        <taxon>Auchenorrhyncha</taxon>
        <taxon>Membracoidea</taxon>
        <taxon>Cicadellidae</taxon>
        <taxon>Cicadellinae</taxon>
        <taxon>Cicadellini</taxon>
        <taxon>Graphocephala</taxon>
    </lineage>
</organism>
<name>A0A1B6LVV0_9HEMI</name>
<feature type="non-terminal residue" evidence="3">
    <location>
        <position position="1"/>
    </location>
</feature>
<evidence type="ECO:0000259" key="2">
    <source>
        <dbReference type="Pfam" id="PF00462"/>
    </source>
</evidence>
<feature type="region of interest" description="Disordered" evidence="1">
    <location>
        <begin position="132"/>
        <end position="217"/>
    </location>
</feature>
<dbReference type="Gene3D" id="3.40.30.10">
    <property type="entry name" value="Glutaredoxin"/>
    <property type="match status" value="1"/>
</dbReference>
<gene>
    <name evidence="3" type="ORF">g.32790</name>
</gene>
<feature type="compositionally biased region" description="Basic and acidic residues" evidence="1">
    <location>
        <begin position="273"/>
        <end position="287"/>
    </location>
</feature>
<dbReference type="EMBL" id="GEBQ01012212">
    <property type="protein sequence ID" value="JAT27765.1"/>
    <property type="molecule type" value="Transcribed_RNA"/>
</dbReference>
<sequence length="523" mass="57544">AGRCLSVVCVGVYCTCTRQRCGCGASVVSCVWITYLHLVSGGRCGTERREEMESPPPLPAKTRRSPHVPVIVSATRHCRPPQQQQHVVKIRVNPVEPVQAPAAVAQSGANTVRINISADYIQGDEMRGGSPYYFYTSGQSSPSDTLDSGTCSDLDGSTPPPLPKKTAVTVTVNRVDHQRGGSLTSSGAEVESDDEISCDSLNSSELDGSSEGKHEEAAIEPVIQGESRVFQNAEAAVEDITERTSEISVTEAVDNHKPLAKKISCESSSSRKSVVEERTYEERKKNPDAPVLDPDSYYKFHLNENKFEPEVPSARQDDEDLFAGCKGYQEGDPAASTIRSSKGTIRGVKNRVRAGIATFLQMHATKTWQEREAGKVVVYTTTMGIVRSTYQRCLKVRQILRTHLVKFDEKDVFMSRETQAEIKERMSSDEILVPQVFIEGQYIGDAEVIERLNETGELRRILKPYKSPDACTTCQVCGGYRLLPCAVCNGSKKSVHRNHFTTELVALKCMNCDEVGLVKCYAC</sequence>
<proteinExistence type="predicted"/>
<feature type="compositionally biased region" description="Low complexity" evidence="1">
    <location>
        <begin position="263"/>
        <end position="272"/>
    </location>
</feature>
<dbReference type="GO" id="GO:0007605">
    <property type="term" value="P:sensory perception of sound"/>
    <property type="evidence" value="ECO:0007669"/>
    <property type="project" value="InterPro"/>
</dbReference>
<dbReference type="Pfam" id="PF23733">
    <property type="entry name" value="GRXCR1-2_C"/>
    <property type="match status" value="1"/>
</dbReference>